<dbReference type="GO" id="GO:0005509">
    <property type="term" value="F:calcium ion binding"/>
    <property type="evidence" value="ECO:0007669"/>
    <property type="project" value="InterPro"/>
</dbReference>
<evidence type="ECO:0000313" key="8">
    <source>
        <dbReference type="Proteomes" id="UP000799302"/>
    </source>
</evidence>
<reference evidence="7" key="1">
    <citation type="journal article" date="2020" name="Stud. Mycol.">
        <title>101 Dothideomycetes genomes: a test case for predicting lifestyles and emergence of pathogens.</title>
        <authorList>
            <person name="Haridas S."/>
            <person name="Albert R."/>
            <person name="Binder M."/>
            <person name="Bloem J."/>
            <person name="Labutti K."/>
            <person name="Salamov A."/>
            <person name="Andreopoulos B."/>
            <person name="Baker S."/>
            <person name="Barry K."/>
            <person name="Bills G."/>
            <person name="Bluhm B."/>
            <person name="Cannon C."/>
            <person name="Castanera R."/>
            <person name="Culley D."/>
            <person name="Daum C."/>
            <person name="Ezra D."/>
            <person name="Gonzalez J."/>
            <person name="Henrissat B."/>
            <person name="Kuo A."/>
            <person name="Liang C."/>
            <person name="Lipzen A."/>
            <person name="Lutzoni F."/>
            <person name="Magnuson J."/>
            <person name="Mondo S."/>
            <person name="Nolan M."/>
            <person name="Ohm R."/>
            <person name="Pangilinan J."/>
            <person name="Park H.-J."/>
            <person name="Ramirez L."/>
            <person name="Alfaro M."/>
            <person name="Sun H."/>
            <person name="Tritt A."/>
            <person name="Yoshinaga Y."/>
            <person name="Zwiers L.-H."/>
            <person name="Turgeon B."/>
            <person name="Goodwin S."/>
            <person name="Spatafora J."/>
            <person name="Crous P."/>
            <person name="Grigoriev I."/>
        </authorList>
    </citation>
    <scope>NUCLEOTIDE SEQUENCE</scope>
    <source>
        <strain evidence="7">CBS 115976</strain>
    </source>
</reference>
<dbReference type="GO" id="GO:0008381">
    <property type="term" value="F:mechanosensitive monoatomic ion channel activity"/>
    <property type="evidence" value="ECO:0007669"/>
    <property type="project" value="TreeGrafter"/>
</dbReference>
<evidence type="ECO:0000256" key="3">
    <source>
        <dbReference type="ARBA" id="ARBA00022989"/>
    </source>
</evidence>
<protein>
    <submittedName>
        <fullName evidence="7">Gated mechanosensitive channel</fullName>
    </submittedName>
</protein>
<organism evidence="7 8">
    <name type="scientific">Microthyrium microscopicum</name>
    <dbReference type="NCBI Taxonomy" id="703497"/>
    <lineage>
        <taxon>Eukaryota</taxon>
        <taxon>Fungi</taxon>
        <taxon>Dikarya</taxon>
        <taxon>Ascomycota</taxon>
        <taxon>Pezizomycotina</taxon>
        <taxon>Dothideomycetes</taxon>
        <taxon>Dothideomycetes incertae sedis</taxon>
        <taxon>Microthyriales</taxon>
        <taxon>Microthyriaceae</taxon>
        <taxon>Microthyrium</taxon>
    </lineage>
</organism>
<accession>A0A6A6URQ1</accession>
<keyword evidence="2 5" id="KW-0812">Transmembrane</keyword>
<comment type="subcellular location">
    <subcellularLocation>
        <location evidence="1">Membrane</location>
        <topology evidence="1">Multi-pass membrane protein</topology>
    </subcellularLocation>
</comment>
<proteinExistence type="predicted"/>
<dbReference type="OrthoDB" id="10010920at2759"/>
<gene>
    <name evidence="7" type="ORF">BT63DRAFT_9990</name>
</gene>
<dbReference type="PROSITE" id="PS50222">
    <property type="entry name" value="EF_HAND_2"/>
    <property type="match status" value="1"/>
</dbReference>
<dbReference type="InterPro" id="IPR018247">
    <property type="entry name" value="EF_Hand_1_Ca_BS"/>
</dbReference>
<dbReference type="PROSITE" id="PS00018">
    <property type="entry name" value="EF_HAND_1"/>
    <property type="match status" value="1"/>
</dbReference>
<feature type="transmembrane region" description="Helical" evidence="5">
    <location>
        <begin position="48"/>
        <end position="75"/>
    </location>
</feature>
<evidence type="ECO:0000256" key="1">
    <source>
        <dbReference type="ARBA" id="ARBA00004141"/>
    </source>
</evidence>
<dbReference type="Proteomes" id="UP000799302">
    <property type="component" value="Unassembled WGS sequence"/>
</dbReference>
<evidence type="ECO:0000256" key="5">
    <source>
        <dbReference type="SAM" id="Phobius"/>
    </source>
</evidence>
<keyword evidence="3 5" id="KW-1133">Transmembrane helix</keyword>
<keyword evidence="4 5" id="KW-0472">Membrane</keyword>
<dbReference type="SUPFAM" id="SSF81330">
    <property type="entry name" value="Gated mechanosensitive channel"/>
    <property type="match status" value="1"/>
</dbReference>
<sequence>MPQLVDSFDFDGDGDLDFDDVRSAARKTWDGFLDFCFRDNVLEVAVGLIFATSFTAVANSLVSDIILPIISLLPFLSRNLEEKFLILRRGQHRSLIYNTVDQALEDGAVVWAYGNFIDKLMRFFLIAFGLFVIGKTYGWLANDNVIKRQVRCRYCRKYISDHAKRCFNCTSWQDGREEKNPEAAAASDNGS</sequence>
<evidence type="ECO:0000313" key="7">
    <source>
        <dbReference type="EMBL" id="KAF2674430.1"/>
    </source>
</evidence>
<dbReference type="PANTHER" id="PTHR30266">
    <property type="entry name" value="MECHANOSENSITIVE CHANNEL MSCL"/>
    <property type="match status" value="1"/>
</dbReference>
<feature type="transmembrane region" description="Helical" evidence="5">
    <location>
        <begin position="120"/>
        <end position="141"/>
    </location>
</feature>
<dbReference type="InterPro" id="IPR002048">
    <property type="entry name" value="EF_hand_dom"/>
</dbReference>
<dbReference type="Pfam" id="PF01741">
    <property type="entry name" value="MscL"/>
    <property type="match status" value="1"/>
</dbReference>
<evidence type="ECO:0000256" key="2">
    <source>
        <dbReference type="ARBA" id="ARBA00022692"/>
    </source>
</evidence>
<dbReference type="InterPro" id="IPR036019">
    <property type="entry name" value="MscL_channel"/>
</dbReference>
<keyword evidence="8" id="KW-1185">Reference proteome</keyword>
<dbReference type="AlphaFoldDB" id="A0A6A6URQ1"/>
<dbReference type="InterPro" id="IPR037673">
    <property type="entry name" value="MSC/AndL"/>
</dbReference>
<dbReference type="PANTHER" id="PTHR30266:SF2">
    <property type="entry name" value="LARGE-CONDUCTANCE MECHANOSENSITIVE CHANNEL"/>
    <property type="match status" value="1"/>
</dbReference>
<dbReference type="GO" id="GO:0016020">
    <property type="term" value="C:membrane"/>
    <property type="evidence" value="ECO:0007669"/>
    <property type="project" value="UniProtKB-SubCell"/>
</dbReference>
<name>A0A6A6URQ1_9PEZI</name>
<dbReference type="Gene3D" id="1.10.1200.120">
    <property type="entry name" value="Large-conductance mechanosensitive channel, MscL, domain 1"/>
    <property type="match status" value="1"/>
</dbReference>
<feature type="domain" description="EF-hand" evidence="6">
    <location>
        <begin position="1"/>
        <end position="31"/>
    </location>
</feature>
<evidence type="ECO:0000256" key="4">
    <source>
        <dbReference type="ARBA" id="ARBA00023136"/>
    </source>
</evidence>
<evidence type="ECO:0000259" key="6">
    <source>
        <dbReference type="PROSITE" id="PS50222"/>
    </source>
</evidence>
<dbReference type="EMBL" id="MU004230">
    <property type="protein sequence ID" value="KAF2674430.1"/>
    <property type="molecule type" value="Genomic_DNA"/>
</dbReference>